<evidence type="ECO:0000313" key="2">
    <source>
        <dbReference type="Proteomes" id="UP001456344"/>
    </source>
</evidence>
<keyword evidence="2" id="KW-1185">Reference proteome</keyword>
<gene>
    <name evidence="1" type="ORF">LCL61_26435</name>
</gene>
<dbReference type="Proteomes" id="UP001456344">
    <property type="component" value="Chromosome"/>
</dbReference>
<dbReference type="EMBL" id="CP150484">
    <property type="protein sequence ID" value="WYW19089.1"/>
    <property type="molecule type" value="Genomic_DNA"/>
</dbReference>
<accession>A0ACD5BIP5</accession>
<reference evidence="1" key="1">
    <citation type="submission" date="2023-10" db="EMBL/GenBank/DDBJ databases">
        <title>Whole genome sequencing of actinobacterial strain Amycolatopsis sp. (BCA-696) identifies the underlying plant growth-promoting genes.</title>
        <authorList>
            <person name="Gandham P."/>
            <person name="Vadla N."/>
            <person name="Saji A."/>
            <person name="Srinivas V."/>
            <person name="Ruperao P."/>
            <person name="Selvanayagam S."/>
            <person name="Saxena R.K."/>
            <person name="Rathore A."/>
            <person name="Gopalakrishnan S."/>
            <person name="Thakur V."/>
        </authorList>
    </citation>
    <scope>NUCLEOTIDE SEQUENCE</scope>
    <source>
        <strain evidence="1">BCA-696</strain>
    </source>
</reference>
<organism evidence="1 2">
    <name type="scientific">Amycolatopsis coloradensis</name>
    <dbReference type="NCBI Taxonomy" id="76021"/>
    <lineage>
        <taxon>Bacteria</taxon>
        <taxon>Bacillati</taxon>
        <taxon>Actinomycetota</taxon>
        <taxon>Actinomycetes</taxon>
        <taxon>Pseudonocardiales</taxon>
        <taxon>Pseudonocardiaceae</taxon>
        <taxon>Amycolatopsis</taxon>
    </lineage>
</organism>
<protein>
    <submittedName>
        <fullName evidence="1">Uncharacterized protein</fullName>
    </submittedName>
</protein>
<proteinExistence type="predicted"/>
<name>A0ACD5BIP5_9PSEU</name>
<sequence>MVPLPKRRRWVWAWVRAAGLAEAITAVVALAPVEEVGLEPPAAAADPVMVLRNAVAAALKTPGTSPKPSQFVYTKTRQPDGERESWLSADGTHDGVIKAADGGFFPVPGCRNGRAQVYKGEEPLKGVAEPCTPRPAYRTDLPLRCGRDVRLPQQQP</sequence>
<evidence type="ECO:0000313" key="1">
    <source>
        <dbReference type="EMBL" id="WYW19089.1"/>
    </source>
</evidence>